<sequence>MDAAKEKVLNIGATAKAGMDKTKATAEEKIERMKTRDPLQKEVAEGRKLEKIHQAELAKQQAYKENAIQKGEGEGEAEAHHIGAGHQTCLGGNHAGVGHQAGLGGHRTAVGHQTGLDEPTNGGTGLQRTDAPIVDTKTI</sequence>
<gene>
    <name evidence="3" type="ORF">KFK09_014800</name>
</gene>
<dbReference type="InterPro" id="IPR005513">
    <property type="entry name" value="LEA_1"/>
</dbReference>
<evidence type="ECO:0000256" key="1">
    <source>
        <dbReference type="ARBA" id="ARBA00010975"/>
    </source>
</evidence>
<feature type="region of interest" description="Disordered" evidence="2">
    <location>
        <begin position="100"/>
        <end position="139"/>
    </location>
</feature>
<keyword evidence="4" id="KW-1185">Reference proteome</keyword>
<reference evidence="3" key="1">
    <citation type="journal article" date="2022" name="Front. Genet.">
        <title>Chromosome-Scale Assembly of the Dendrobium nobile Genome Provides Insights Into the Molecular Mechanism of the Biosynthesis of the Medicinal Active Ingredient of Dendrobium.</title>
        <authorList>
            <person name="Xu Q."/>
            <person name="Niu S.-C."/>
            <person name="Li K.-L."/>
            <person name="Zheng P.-J."/>
            <person name="Zhang X.-J."/>
            <person name="Jia Y."/>
            <person name="Liu Y."/>
            <person name="Niu Y.-X."/>
            <person name="Yu L.-H."/>
            <person name="Chen D.-F."/>
            <person name="Zhang G.-Q."/>
        </authorList>
    </citation>
    <scope>NUCLEOTIDE SEQUENCE</scope>
    <source>
        <tissue evidence="3">Leaf</tissue>
    </source>
</reference>
<proteinExistence type="inferred from homology"/>
<dbReference type="Proteomes" id="UP000829196">
    <property type="component" value="Unassembled WGS sequence"/>
</dbReference>
<evidence type="ECO:0000313" key="3">
    <source>
        <dbReference type="EMBL" id="KAI0503857.1"/>
    </source>
</evidence>
<evidence type="ECO:0000256" key="2">
    <source>
        <dbReference type="SAM" id="MobiDB-lite"/>
    </source>
</evidence>
<comment type="caution">
    <text evidence="3">The sequence shown here is derived from an EMBL/GenBank/DDBJ whole genome shotgun (WGS) entry which is preliminary data.</text>
</comment>
<dbReference type="Pfam" id="PF03760">
    <property type="entry name" value="LEA_1"/>
    <property type="match status" value="1"/>
</dbReference>
<dbReference type="PANTHER" id="PTHR33493">
    <property type="entry name" value="LATE EMBRYOGENESIS ABUNDANT PROTEIN 6-RELATED"/>
    <property type="match status" value="1"/>
</dbReference>
<dbReference type="GO" id="GO:0009793">
    <property type="term" value="P:embryo development ending in seed dormancy"/>
    <property type="evidence" value="ECO:0007669"/>
    <property type="project" value="InterPro"/>
</dbReference>
<dbReference type="EMBL" id="JAGYWB010000011">
    <property type="protein sequence ID" value="KAI0503857.1"/>
    <property type="molecule type" value="Genomic_DNA"/>
</dbReference>
<dbReference type="AlphaFoldDB" id="A0A8T3B2S3"/>
<organism evidence="3 4">
    <name type="scientific">Dendrobium nobile</name>
    <name type="common">Orchid</name>
    <dbReference type="NCBI Taxonomy" id="94219"/>
    <lineage>
        <taxon>Eukaryota</taxon>
        <taxon>Viridiplantae</taxon>
        <taxon>Streptophyta</taxon>
        <taxon>Embryophyta</taxon>
        <taxon>Tracheophyta</taxon>
        <taxon>Spermatophyta</taxon>
        <taxon>Magnoliopsida</taxon>
        <taxon>Liliopsida</taxon>
        <taxon>Asparagales</taxon>
        <taxon>Orchidaceae</taxon>
        <taxon>Epidendroideae</taxon>
        <taxon>Malaxideae</taxon>
        <taxon>Dendrobiinae</taxon>
        <taxon>Dendrobium</taxon>
    </lineage>
</organism>
<dbReference type="PANTHER" id="PTHR33493:SF2">
    <property type="entry name" value="LATE EMBRYOGENESIS ABUNDANT PROTEIN 46"/>
    <property type="match status" value="1"/>
</dbReference>
<dbReference type="SMR" id="A0A8T3B2S3"/>
<comment type="similarity">
    <text evidence="1">Belongs to the LEA type 1 family.</text>
</comment>
<evidence type="ECO:0000313" key="4">
    <source>
        <dbReference type="Proteomes" id="UP000829196"/>
    </source>
</evidence>
<feature type="region of interest" description="Disordered" evidence="2">
    <location>
        <begin position="18"/>
        <end position="43"/>
    </location>
</feature>
<accession>A0A8T3B2S3</accession>
<name>A0A8T3B2S3_DENNO</name>
<protein>
    <submittedName>
        <fullName evidence="3">Uncharacterized protein</fullName>
    </submittedName>
</protein>
<dbReference type="OrthoDB" id="758082at2759"/>